<evidence type="ECO:0000313" key="1">
    <source>
        <dbReference type="EMBL" id="NYV27427.1"/>
    </source>
</evidence>
<protein>
    <recommendedName>
        <fullName evidence="3">DNA polymerase III subunit delta</fullName>
    </recommendedName>
</protein>
<accession>A0A7Z0T9Y9</accession>
<evidence type="ECO:0008006" key="3">
    <source>
        <dbReference type="Google" id="ProtNLM"/>
    </source>
</evidence>
<dbReference type="RefSeq" id="WP_180135346.1">
    <property type="nucleotide sequence ID" value="NZ_JABMKT010000003.1"/>
</dbReference>
<dbReference type="AlphaFoldDB" id="A0A7Z0T9Y9"/>
<dbReference type="Proteomes" id="UP000526184">
    <property type="component" value="Unassembled WGS sequence"/>
</dbReference>
<organism evidence="1 2">
    <name type="scientific">Streptobacillus felis</name>
    <dbReference type="NCBI Taxonomy" id="1384509"/>
    <lineage>
        <taxon>Bacteria</taxon>
        <taxon>Fusobacteriati</taxon>
        <taxon>Fusobacteriota</taxon>
        <taxon>Fusobacteriia</taxon>
        <taxon>Fusobacteriales</taxon>
        <taxon>Leptotrichiaceae</taxon>
        <taxon>Streptobacillus</taxon>
    </lineage>
</organism>
<sequence>MNVFENEILNLKKSATFLLYADNRISLLDKAKEFANLLMVENSNDILNHPDVSYYSDIKISDVRDIIISSVESPYISNKKIYIINSIENSKKEPLNALLKVIEEPPKNVYFILLTRRLEILETIKSRSIILNLNLSINTDIVKNNLSVFDFYENNLDYLNLYLDNVDKIDINIYEIEEIDEIFSSIKNIFDDKNIYTITAYQCAIRYLIENIKFMKKLDVLMVKERLMSILLVNNDNKKSRERIKMFMNTCINKYSKLKNARYLDKLIEYKLAIDNNVNIKLLMFLFIHTLSKI</sequence>
<evidence type="ECO:0000313" key="2">
    <source>
        <dbReference type="Proteomes" id="UP000526184"/>
    </source>
</evidence>
<proteinExistence type="predicted"/>
<dbReference type="SUPFAM" id="SSF52540">
    <property type="entry name" value="P-loop containing nucleoside triphosphate hydrolases"/>
    <property type="match status" value="1"/>
</dbReference>
<comment type="caution">
    <text evidence="1">The sequence shown here is derived from an EMBL/GenBank/DDBJ whole genome shotgun (WGS) entry which is preliminary data.</text>
</comment>
<reference evidence="1 2" key="1">
    <citation type="submission" date="2020-05" db="EMBL/GenBank/DDBJ databases">
        <title>Streptobacillus felis strain LHL191014123.</title>
        <authorList>
            <person name="Fawzy A."/>
            <person name="Rau J."/>
            <person name="Risse K."/>
            <person name="Schauerte N."/>
            <person name="Geiger C."/>
            <person name="Blom J."/>
            <person name="Imirzalioglu C."/>
            <person name="Falgenhauer J."/>
            <person name="Bach A."/>
            <person name="Herden C."/>
            <person name="Eisenberg T."/>
        </authorList>
    </citation>
    <scope>NUCLEOTIDE SEQUENCE [LARGE SCALE GENOMIC DNA]</scope>
    <source>
        <strain evidence="1 2">LHL191014123</strain>
    </source>
</reference>
<dbReference type="Gene3D" id="3.40.50.300">
    <property type="entry name" value="P-loop containing nucleotide triphosphate hydrolases"/>
    <property type="match status" value="1"/>
</dbReference>
<dbReference type="EMBL" id="JABMKT010000003">
    <property type="protein sequence ID" value="NYV27427.1"/>
    <property type="molecule type" value="Genomic_DNA"/>
</dbReference>
<gene>
    <name evidence="1" type="ORF">HP397_01115</name>
</gene>
<keyword evidence="2" id="KW-1185">Reference proteome</keyword>
<dbReference type="InterPro" id="IPR027417">
    <property type="entry name" value="P-loop_NTPase"/>
</dbReference>
<name>A0A7Z0T9Y9_9FUSO</name>
<dbReference type="Pfam" id="PF13177">
    <property type="entry name" value="DNA_pol3_delta2"/>
    <property type="match status" value="1"/>
</dbReference>